<feature type="chain" id="PRO_5043826479" description="WAP domain-containing protein" evidence="2">
    <location>
        <begin position="18"/>
        <end position="284"/>
    </location>
</feature>
<feature type="signal peptide" evidence="2">
    <location>
        <begin position="1"/>
        <end position="17"/>
    </location>
</feature>
<proteinExistence type="predicted"/>
<evidence type="ECO:0000256" key="2">
    <source>
        <dbReference type="SAM" id="SignalP"/>
    </source>
</evidence>
<reference evidence="4" key="1">
    <citation type="journal article" date="2013" name="Genome Biol.">
        <title>Draft genome of the mountain pine beetle, Dendroctonus ponderosae Hopkins, a major forest pest.</title>
        <authorList>
            <person name="Keeling C.I."/>
            <person name="Yuen M.M."/>
            <person name="Liao N.Y."/>
            <person name="Docking T.R."/>
            <person name="Chan S.K."/>
            <person name="Taylor G.A."/>
            <person name="Palmquist D.L."/>
            <person name="Jackman S.D."/>
            <person name="Nguyen A."/>
            <person name="Li M."/>
            <person name="Henderson H."/>
            <person name="Janes J.K."/>
            <person name="Zhao Y."/>
            <person name="Pandoh P."/>
            <person name="Moore R."/>
            <person name="Sperling F.A."/>
            <person name="Huber D.P."/>
            <person name="Birol I."/>
            <person name="Jones S.J."/>
            <person name="Bohlmann J."/>
        </authorList>
    </citation>
    <scope>NUCLEOTIDE SEQUENCE</scope>
</reference>
<feature type="region of interest" description="Disordered" evidence="1">
    <location>
        <begin position="238"/>
        <end position="284"/>
    </location>
</feature>
<accession>A0AAR5PXN6</accession>
<evidence type="ECO:0000313" key="4">
    <source>
        <dbReference type="Proteomes" id="UP000019118"/>
    </source>
</evidence>
<name>A0AAR5PXN6_DENPD</name>
<dbReference type="EnsemblMetazoa" id="XM_019910153.1">
    <property type="protein sequence ID" value="XP_019765712.1"/>
    <property type="gene ID" value="LOC109541324"/>
</dbReference>
<dbReference type="Proteomes" id="UP000019118">
    <property type="component" value="Unassembled WGS sequence"/>
</dbReference>
<dbReference type="AlphaFoldDB" id="A0AAR5PXN6"/>
<dbReference type="KEGG" id="dpa:109541324"/>
<keyword evidence="4" id="KW-1185">Reference proteome</keyword>
<feature type="compositionally biased region" description="Polar residues" evidence="1">
    <location>
        <begin position="275"/>
        <end position="284"/>
    </location>
</feature>
<dbReference type="RefSeq" id="XP_019765712.1">
    <property type="nucleotide sequence ID" value="XM_019910153.2"/>
</dbReference>
<dbReference type="GeneID" id="109541324"/>
<evidence type="ECO:0000256" key="1">
    <source>
        <dbReference type="SAM" id="MobiDB-lite"/>
    </source>
</evidence>
<evidence type="ECO:0000313" key="3">
    <source>
        <dbReference type="EnsemblMetazoa" id="XP_019765712.1"/>
    </source>
</evidence>
<reference evidence="3" key="2">
    <citation type="submission" date="2024-08" db="UniProtKB">
        <authorList>
            <consortium name="EnsemblMetazoa"/>
        </authorList>
    </citation>
    <scope>IDENTIFICATION</scope>
</reference>
<sequence length="284" mass="30667">MAYIYLLFVVSFCMCHADRDDKKWVWDQNNRNSNSRSYQNPNSRYNVFEETDDYVPAGSSQFYPSTQTQLINQRPPPVYSNRPPVSGAGFIPNERPGGVYAGGINRPNYGGQAQYHPEEANPGVLTGPVPSWVKQGPIKNFDKCKCSEKFNCNSPGISYGHCDVGKQYCCYSTTKDLGGPIPSKPVHSIENGILVGPGGPVDPIPGVNNHQRPPKQLGSGFYRPAGYQGSQGSLGGFYGGNQGGYREPNEYSPANGVLVGPGGPYDGPFGLGRSAKSSVQAKNS</sequence>
<keyword evidence="2" id="KW-0732">Signal</keyword>
<protein>
    <recommendedName>
        <fullName evidence="5">WAP domain-containing protein</fullName>
    </recommendedName>
</protein>
<evidence type="ECO:0008006" key="5">
    <source>
        <dbReference type="Google" id="ProtNLM"/>
    </source>
</evidence>
<organism evidence="3 4">
    <name type="scientific">Dendroctonus ponderosae</name>
    <name type="common">Mountain pine beetle</name>
    <dbReference type="NCBI Taxonomy" id="77166"/>
    <lineage>
        <taxon>Eukaryota</taxon>
        <taxon>Metazoa</taxon>
        <taxon>Ecdysozoa</taxon>
        <taxon>Arthropoda</taxon>
        <taxon>Hexapoda</taxon>
        <taxon>Insecta</taxon>
        <taxon>Pterygota</taxon>
        <taxon>Neoptera</taxon>
        <taxon>Endopterygota</taxon>
        <taxon>Coleoptera</taxon>
        <taxon>Polyphaga</taxon>
        <taxon>Cucujiformia</taxon>
        <taxon>Curculionidae</taxon>
        <taxon>Scolytinae</taxon>
        <taxon>Dendroctonus</taxon>
    </lineage>
</organism>